<evidence type="ECO:0000313" key="2">
    <source>
        <dbReference type="EMBL" id="KAA2284259.1"/>
    </source>
</evidence>
<gene>
    <name evidence="2" type="ORF">F0415_10210</name>
</gene>
<protein>
    <submittedName>
        <fullName evidence="2">Uncharacterized protein</fullName>
    </submittedName>
</protein>
<organism evidence="2 3">
    <name type="scientific">Arenimonas fontis</name>
    <dbReference type="NCBI Taxonomy" id="2608255"/>
    <lineage>
        <taxon>Bacteria</taxon>
        <taxon>Pseudomonadati</taxon>
        <taxon>Pseudomonadota</taxon>
        <taxon>Gammaproteobacteria</taxon>
        <taxon>Lysobacterales</taxon>
        <taxon>Lysobacteraceae</taxon>
        <taxon>Arenimonas</taxon>
    </lineage>
</organism>
<proteinExistence type="predicted"/>
<comment type="caution">
    <text evidence="2">The sequence shown here is derived from an EMBL/GenBank/DDBJ whole genome shotgun (WGS) entry which is preliminary data.</text>
</comment>
<reference evidence="2 3" key="1">
    <citation type="submission" date="2019-09" db="EMBL/GenBank/DDBJ databases">
        <title>Arenimonas chukotkensis sp. nov., a bacterium isolated from Chukotka hot spring, Arctic region, Russia.</title>
        <authorList>
            <person name="Zayulina K.S."/>
            <person name="Prokofeva M.I."/>
            <person name="Elcheninov A.G."/>
            <person name="Novikov A."/>
            <person name="Kochetkova T.V."/>
            <person name="Kublanov I.V."/>
        </authorList>
    </citation>
    <scope>NUCLEOTIDE SEQUENCE [LARGE SCALE GENOMIC DNA]</scope>
    <source>
        <strain evidence="2 3">3729k</strain>
    </source>
</reference>
<dbReference type="PROSITE" id="PS51257">
    <property type="entry name" value="PROKAR_LIPOPROTEIN"/>
    <property type="match status" value="1"/>
</dbReference>
<keyword evidence="3" id="KW-1185">Reference proteome</keyword>
<name>A0A5B2Z8F6_9GAMM</name>
<dbReference type="AlphaFoldDB" id="A0A5B2Z8F6"/>
<evidence type="ECO:0000313" key="3">
    <source>
        <dbReference type="Proteomes" id="UP000322165"/>
    </source>
</evidence>
<dbReference type="Proteomes" id="UP000322165">
    <property type="component" value="Unassembled WGS sequence"/>
</dbReference>
<dbReference type="EMBL" id="VUOD01000008">
    <property type="protein sequence ID" value="KAA2284259.1"/>
    <property type="molecule type" value="Genomic_DNA"/>
</dbReference>
<sequence>MTRRPTRWALSALFLLLIALGACRREETGSETVGAPDDPVAAVQAQAAALRDNDLARFARLSLPPDLYRRSAELWDRRVALAEPADPADAAEYEQLMSRLLADDAEEALMRDLEPKLAQLEAELAGQWPLMQATAGIFLAAAVQASEDLSPEQKAHASELITALLAWLRPELITDRQRARQAIAAAARTARQLDLPTLEQSRALDHEQALAKGSVALAGAKEIARAYGLDLDRALDGMQAELVSQEGDRATVRVRYPLLGTTLAFERAMVRREGGWYAAEDIAQAEAELAQAETELADPAAAAGQDAEGDSAAPAASDPQASMSGADTAAD</sequence>
<reference evidence="2 3" key="2">
    <citation type="submission" date="2019-09" db="EMBL/GenBank/DDBJ databases">
        <authorList>
            <person name="Mazur A."/>
        </authorList>
    </citation>
    <scope>NUCLEOTIDE SEQUENCE [LARGE SCALE GENOMIC DNA]</scope>
    <source>
        <strain evidence="2 3">3729k</strain>
    </source>
</reference>
<feature type="compositionally biased region" description="Low complexity" evidence="1">
    <location>
        <begin position="292"/>
        <end position="322"/>
    </location>
</feature>
<accession>A0A5B2Z8F6</accession>
<feature type="region of interest" description="Disordered" evidence="1">
    <location>
        <begin position="292"/>
        <end position="331"/>
    </location>
</feature>
<dbReference type="RefSeq" id="WP_149861121.1">
    <property type="nucleotide sequence ID" value="NZ_VUOD01000008.1"/>
</dbReference>
<evidence type="ECO:0000256" key="1">
    <source>
        <dbReference type="SAM" id="MobiDB-lite"/>
    </source>
</evidence>